<protein>
    <recommendedName>
        <fullName evidence="4 13">Outer-membrane lipoprotein LolB</fullName>
    </recommendedName>
</protein>
<evidence type="ECO:0000256" key="10">
    <source>
        <dbReference type="ARBA" id="ARBA00023186"/>
    </source>
</evidence>
<dbReference type="Pfam" id="PF03550">
    <property type="entry name" value="LolB"/>
    <property type="match status" value="1"/>
</dbReference>
<evidence type="ECO:0000256" key="1">
    <source>
        <dbReference type="ARBA" id="ARBA00004459"/>
    </source>
</evidence>
<evidence type="ECO:0000256" key="14">
    <source>
        <dbReference type="SAM" id="SignalP"/>
    </source>
</evidence>
<dbReference type="PROSITE" id="PS51257">
    <property type="entry name" value="PROKAR_LIPOPROTEIN"/>
    <property type="match status" value="1"/>
</dbReference>
<reference evidence="15 16" key="1">
    <citation type="submission" date="2013-10" db="EMBL/GenBank/DDBJ databases">
        <title>Antibiotic resistance diversity of beta-lactamase producers in the General Hospital Vienna.</title>
        <authorList>
            <person name="Barisic I."/>
            <person name="Mitteregger D."/>
            <person name="Hirschl A.M."/>
            <person name="Noehammer C."/>
            <person name="Wiesinger-Mayr H."/>
        </authorList>
    </citation>
    <scope>NUCLEOTIDE SEQUENCE [LARGE SCALE GENOMIC DNA]</scope>
    <source>
        <strain evidence="15 16">ISC11</strain>
    </source>
</reference>
<comment type="caution">
    <text evidence="15">The sequence shown here is derived from an EMBL/GenBank/DDBJ whole genome shotgun (WGS) entry which is preliminary data.</text>
</comment>
<dbReference type="Proteomes" id="UP000019194">
    <property type="component" value="Unassembled WGS sequence"/>
</dbReference>
<dbReference type="Gene3D" id="2.50.20.10">
    <property type="entry name" value="Lipoprotein localisation LolA/LolB/LppX"/>
    <property type="match status" value="1"/>
</dbReference>
<dbReference type="GO" id="GO:0015031">
    <property type="term" value="P:protein transport"/>
    <property type="evidence" value="ECO:0007669"/>
    <property type="project" value="UniProtKB-KW"/>
</dbReference>
<evidence type="ECO:0000256" key="2">
    <source>
        <dbReference type="ARBA" id="ARBA00009696"/>
    </source>
</evidence>
<evidence type="ECO:0000313" key="15">
    <source>
        <dbReference type="EMBL" id="CDL41871.1"/>
    </source>
</evidence>
<keyword evidence="10 13" id="KW-0143">Chaperone</keyword>
<keyword evidence="12 13" id="KW-0449">Lipoprotein</keyword>
<evidence type="ECO:0000256" key="7">
    <source>
        <dbReference type="ARBA" id="ARBA00022927"/>
    </source>
</evidence>
<comment type="subcellular location">
    <subcellularLocation>
        <location evidence="1 13">Cell outer membrane</location>
        <topology evidence="1 13">Lipid-anchor</topology>
    </subcellularLocation>
</comment>
<evidence type="ECO:0000256" key="3">
    <source>
        <dbReference type="ARBA" id="ARBA00011245"/>
    </source>
</evidence>
<comment type="similarity">
    <text evidence="2 13">Belongs to the LolB family.</text>
</comment>
<evidence type="ECO:0000256" key="5">
    <source>
        <dbReference type="ARBA" id="ARBA00022448"/>
    </source>
</evidence>
<evidence type="ECO:0000256" key="9">
    <source>
        <dbReference type="ARBA" id="ARBA00023139"/>
    </source>
</evidence>
<evidence type="ECO:0000256" key="11">
    <source>
        <dbReference type="ARBA" id="ARBA00023237"/>
    </source>
</evidence>
<comment type="function">
    <text evidence="13">Plays a critical role in the incorporation of lipoproteins in the outer membrane after they are released by the LolA protein.</text>
</comment>
<dbReference type="CDD" id="cd16326">
    <property type="entry name" value="LolB"/>
    <property type="match status" value="1"/>
</dbReference>
<dbReference type="InterPro" id="IPR029046">
    <property type="entry name" value="LolA/LolB/LppX"/>
</dbReference>
<keyword evidence="5 13" id="KW-0813">Transport</keyword>
<proteinExistence type="inferred from homology"/>
<dbReference type="AlphaFoldDB" id="A0A7G2IZR9"/>
<dbReference type="HAMAP" id="MF_00233">
    <property type="entry name" value="LolB"/>
    <property type="match status" value="1"/>
</dbReference>
<dbReference type="InterPro" id="IPR004565">
    <property type="entry name" value="OM_lipoprot_LolB"/>
</dbReference>
<evidence type="ECO:0000256" key="6">
    <source>
        <dbReference type="ARBA" id="ARBA00022729"/>
    </source>
</evidence>
<dbReference type="GO" id="GO:0009279">
    <property type="term" value="C:cell outer membrane"/>
    <property type="evidence" value="ECO:0007669"/>
    <property type="project" value="UniProtKB-SubCell"/>
</dbReference>
<dbReference type="NCBIfam" id="TIGR00548">
    <property type="entry name" value="lolB"/>
    <property type="match status" value="1"/>
</dbReference>
<dbReference type="SUPFAM" id="SSF89392">
    <property type="entry name" value="Prokaryotic lipoproteins and lipoprotein localization factors"/>
    <property type="match status" value="1"/>
</dbReference>
<evidence type="ECO:0000256" key="4">
    <source>
        <dbReference type="ARBA" id="ARBA00016202"/>
    </source>
</evidence>
<comment type="subunit">
    <text evidence="3 13">Monomer.</text>
</comment>
<dbReference type="GO" id="GO:0044874">
    <property type="term" value="P:lipoprotein localization to outer membrane"/>
    <property type="evidence" value="ECO:0007669"/>
    <property type="project" value="UniProtKB-UniRule"/>
</dbReference>
<keyword evidence="6 13" id="KW-0732">Signal</keyword>
<sequence length="198" mass="22451">MTLPDFRLIRLLPLAALVLSACTLNAPKGPGKSPDSPQWRQHQQEVRALNQYQTRGAFAYISDQQKVYARFFWQQTGQDRYRLLLTNPLGSTELELNAQPGNVELVDNKGKHYTADDAEEMIGKLTGMPIPLNSLRQWILGLPGDATDYKLDDQYRLSEVNYSKDGKSWKVVYSATTAKRSQRCRQTWSCRTAPSVLS</sequence>
<dbReference type="EMBL" id="CBWP010000089">
    <property type="protein sequence ID" value="CDL41871.1"/>
    <property type="molecule type" value="Genomic_DNA"/>
</dbReference>
<organism evidence="15 16">
    <name type="scientific">Citrobacter freundii</name>
    <dbReference type="NCBI Taxonomy" id="546"/>
    <lineage>
        <taxon>Bacteria</taxon>
        <taxon>Pseudomonadati</taxon>
        <taxon>Pseudomonadota</taxon>
        <taxon>Gammaproteobacteria</taxon>
        <taxon>Enterobacterales</taxon>
        <taxon>Enterobacteriaceae</taxon>
        <taxon>Citrobacter</taxon>
        <taxon>Citrobacter freundii complex</taxon>
    </lineage>
</organism>
<keyword evidence="8 13" id="KW-0472">Membrane</keyword>
<keyword evidence="11 13" id="KW-0998">Cell outer membrane</keyword>
<evidence type="ECO:0000256" key="8">
    <source>
        <dbReference type="ARBA" id="ARBA00023136"/>
    </source>
</evidence>
<gene>
    <name evidence="13" type="primary">lolB</name>
</gene>
<accession>A0A7G2IZR9</accession>
<name>A0A7G2IZR9_CITFR</name>
<feature type="chain" id="PRO_5028900890" description="Outer-membrane lipoprotein LolB" evidence="14">
    <location>
        <begin position="27"/>
        <end position="198"/>
    </location>
</feature>
<feature type="signal peptide" evidence="14">
    <location>
        <begin position="1"/>
        <end position="26"/>
    </location>
</feature>
<evidence type="ECO:0000256" key="12">
    <source>
        <dbReference type="ARBA" id="ARBA00023288"/>
    </source>
</evidence>
<keyword evidence="9 13" id="KW-0564">Palmitate</keyword>
<evidence type="ECO:0000313" key="16">
    <source>
        <dbReference type="Proteomes" id="UP000019194"/>
    </source>
</evidence>
<keyword evidence="7 13" id="KW-0653">Protein transport</keyword>
<evidence type="ECO:0000256" key="13">
    <source>
        <dbReference type="HAMAP-Rule" id="MF_00233"/>
    </source>
</evidence>